<reference evidence="2 3" key="1">
    <citation type="submission" date="2017-09" db="EMBL/GenBank/DDBJ databases">
        <title>Depth-based differentiation of microbial function through sediment-hosted aquifers and enrichment of novel symbionts in the deep terrestrial subsurface.</title>
        <authorList>
            <person name="Probst A.J."/>
            <person name="Ladd B."/>
            <person name="Jarett J.K."/>
            <person name="Geller-Mcgrath D.E."/>
            <person name="Sieber C.M."/>
            <person name="Emerson J.B."/>
            <person name="Anantharaman K."/>
            <person name="Thomas B.C."/>
            <person name="Malmstrom R."/>
            <person name="Stieglmeier M."/>
            <person name="Klingl A."/>
            <person name="Woyke T."/>
            <person name="Ryan C.M."/>
            <person name="Banfield J.F."/>
        </authorList>
    </citation>
    <scope>NUCLEOTIDE SEQUENCE [LARGE SCALE GENOMIC DNA]</scope>
    <source>
        <strain evidence="2">CG17_big_fil_post_rev_8_21_14_2_50_48_46</strain>
    </source>
</reference>
<proteinExistence type="predicted"/>
<keyword evidence="1" id="KW-0472">Membrane</keyword>
<evidence type="ECO:0008006" key="4">
    <source>
        <dbReference type="Google" id="ProtNLM"/>
    </source>
</evidence>
<keyword evidence="1" id="KW-1133">Transmembrane helix</keyword>
<protein>
    <recommendedName>
        <fullName evidence="4">MIT domain-containing protein</fullName>
    </recommendedName>
</protein>
<gene>
    <name evidence="2" type="ORF">COW36_21310</name>
</gene>
<dbReference type="Proteomes" id="UP000231019">
    <property type="component" value="Unassembled WGS sequence"/>
</dbReference>
<organism evidence="2 3">
    <name type="scientific">bacterium (Candidatus Blackallbacteria) CG17_big_fil_post_rev_8_21_14_2_50_48_46</name>
    <dbReference type="NCBI Taxonomy" id="2014261"/>
    <lineage>
        <taxon>Bacteria</taxon>
        <taxon>Candidatus Blackallbacteria</taxon>
    </lineage>
</organism>
<name>A0A2M7G064_9BACT</name>
<dbReference type="AlphaFoldDB" id="A0A2M7G064"/>
<comment type="caution">
    <text evidence="2">The sequence shown here is derived from an EMBL/GenBank/DDBJ whole genome shotgun (WGS) entry which is preliminary data.</text>
</comment>
<evidence type="ECO:0000313" key="3">
    <source>
        <dbReference type="Proteomes" id="UP000231019"/>
    </source>
</evidence>
<evidence type="ECO:0000256" key="1">
    <source>
        <dbReference type="SAM" id="Phobius"/>
    </source>
</evidence>
<feature type="transmembrane region" description="Helical" evidence="1">
    <location>
        <begin position="80"/>
        <end position="102"/>
    </location>
</feature>
<sequence>METLEQRKANYKKYLEMAIDFEEDEEMLQAIKYYRAALKYSLHKKDTDHIHGKIQKLQAKAHYVSGMLGEGREEKPPNKLLMGSIALLVSLGILVLLSLLILKPF</sequence>
<dbReference type="EMBL" id="PFFQ01000059">
    <property type="protein sequence ID" value="PIW14579.1"/>
    <property type="molecule type" value="Genomic_DNA"/>
</dbReference>
<keyword evidence="1" id="KW-0812">Transmembrane</keyword>
<evidence type="ECO:0000313" key="2">
    <source>
        <dbReference type="EMBL" id="PIW14579.1"/>
    </source>
</evidence>
<accession>A0A2M7G064</accession>